<sequence length="411" mass="44981">MIAERIEAVREAADRRCELLAIQYVGAGQASGWETEPAEERQERELAELLAMLDPRWDAISRKPPAKIRQSNVWRTARAVPGGLLLISATEADLFGITPASPAAKRFVRLLAASGDPVELRRETNALPEQAVLAYGTWLAQAADRERGVRVWLASPNGEFEQAELTGERVQAACAHISQVDESSERIAITGVLTHWDAAKRSYRIESEGAEFAGRADRKLKSLLQELEASGKQPPLRAEAVIERRTAVRPITGSRITADWLMELDTDIGADPSETLYALEDVARRIRTLLESDDAGFGGLGLTEDEFAQYAAQLAELRAGNPLKGALRYLDRQDASQAAELMSEGRAIARWIECLNSSAAALDDMDTAPAARSKIAGRLSRAAAAAYPDLVALRLRLERMATSMRQALEKL</sequence>
<dbReference type="Proteomes" id="UP000323257">
    <property type="component" value="Unassembled WGS sequence"/>
</dbReference>
<protein>
    <submittedName>
        <fullName evidence="1">Uncharacterized protein</fullName>
    </submittedName>
</protein>
<gene>
    <name evidence="1" type="ORF">BCM02_10889</name>
</gene>
<proteinExistence type="predicted"/>
<dbReference type="OrthoDB" id="9832823at2"/>
<evidence type="ECO:0000313" key="2">
    <source>
        <dbReference type="Proteomes" id="UP000323257"/>
    </source>
</evidence>
<reference evidence="1 2" key="1">
    <citation type="submission" date="2019-07" db="EMBL/GenBank/DDBJ databases">
        <title>Genomic Encyclopedia of Type Strains, Phase III (KMG-III): the genomes of soil and plant-associated and newly described type strains.</title>
        <authorList>
            <person name="Whitman W."/>
        </authorList>
    </citation>
    <scope>NUCLEOTIDE SEQUENCE [LARGE SCALE GENOMIC DNA]</scope>
    <source>
        <strain evidence="1 2">BL24</strain>
    </source>
</reference>
<accession>A0A5S5BZ16</accession>
<keyword evidence="2" id="KW-1185">Reference proteome</keyword>
<organism evidence="1 2">
    <name type="scientific">Paenibacillus methanolicus</name>
    <dbReference type="NCBI Taxonomy" id="582686"/>
    <lineage>
        <taxon>Bacteria</taxon>
        <taxon>Bacillati</taxon>
        <taxon>Bacillota</taxon>
        <taxon>Bacilli</taxon>
        <taxon>Bacillales</taxon>
        <taxon>Paenibacillaceae</taxon>
        <taxon>Paenibacillus</taxon>
    </lineage>
</organism>
<dbReference type="AlphaFoldDB" id="A0A5S5BZ16"/>
<evidence type="ECO:0000313" key="1">
    <source>
        <dbReference type="EMBL" id="TYP72435.1"/>
    </source>
</evidence>
<dbReference type="RefSeq" id="WP_148931066.1">
    <property type="nucleotide sequence ID" value="NZ_VNHS01000008.1"/>
</dbReference>
<dbReference type="EMBL" id="VNHS01000008">
    <property type="protein sequence ID" value="TYP72435.1"/>
    <property type="molecule type" value="Genomic_DNA"/>
</dbReference>
<comment type="caution">
    <text evidence="1">The sequence shown here is derived from an EMBL/GenBank/DDBJ whole genome shotgun (WGS) entry which is preliminary data.</text>
</comment>
<name>A0A5S5BZ16_9BACL</name>